<dbReference type="AlphaFoldDB" id="A0A8A3PBL8"/>
<feature type="compositionally biased region" description="Basic and acidic residues" evidence="1">
    <location>
        <begin position="132"/>
        <end position="144"/>
    </location>
</feature>
<accession>A0A8A3PBL8</accession>
<dbReference type="SUPFAM" id="SSF143990">
    <property type="entry name" value="YbiA-like"/>
    <property type="match status" value="1"/>
</dbReference>
<name>A0A8A3PBL8_9HELO</name>
<feature type="compositionally biased region" description="Polar residues" evidence="1">
    <location>
        <begin position="145"/>
        <end position="156"/>
    </location>
</feature>
<evidence type="ECO:0000313" key="4">
    <source>
        <dbReference type="Proteomes" id="UP000672032"/>
    </source>
</evidence>
<feature type="domain" description="NADAR" evidence="2">
    <location>
        <begin position="12"/>
        <end position="108"/>
    </location>
</feature>
<evidence type="ECO:0000259" key="2">
    <source>
        <dbReference type="Pfam" id="PF08719"/>
    </source>
</evidence>
<gene>
    <name evidence="3" type="ORF">DSL72_002092</name>
</gene>
<dbReference type="OrthoDB" id="206452at2759"/>
<evidence type="ECO:0000256" key="1">
    <source>
        <dbReference type="SAM" id="MobiDB-lite"/>
    </source>
</evidence>
<sequence length="179" mass="20182">MGSHTLAGRREYNDKAAFLKIAHAKDGNTAKKLGSEIKGLDVTQWNKVSQKYLAKVIYFKFRNNEEIKEELISTGDRLLIQATDDVKKTPVSEWPGENKLEEKLIRLRFYFQKSAPSAADVNDELVKVEIVESDKNEVGNDDHPSTPTKSSPQALESASKCKRMVERDIESLAKRAKSD</sequence>
<evidence type="ECO:0000313" key="3">
    <source>
        <dbReference type="EMBL" id="QSZ32514.1"/>
    </source>
</evidence>
<dbReference type="Pfam" id="PF08719">
    <property type="entry name" value="NADAR"/>
    <property type="match status" value="1"/>
</dbReference>
<dbReference type="InterPro" id="IPR037238">
    <property type="entry name" value="YbiA-like_sf"/>
</dbReference>
<dbReference type="Proteomes" id="UP000672032">
    <property type="component" value="Chromosome 3"/>
</dbReference>
<proteinExistence type="predicted"/>
<feature type="region of interest" description="Disordered" evidence="1">
    <location>
        <begin position="132"/>
        <end position="162"/>
    </location>
</feature>
<reference evidence="3" key="1">
    <citation type="submission" date="2020-10" db="EMBL/GenBank/DDBJ databases">
        <title>Genome Sequence of Monilinia vaccinii-corymbosi Sheds Light on Mummy Berry Disease Infection of Blueberry and Mating Type.</title>
        <authorList>
            <person name="Yow A.G."/>
            <person name="Zhang Y."/>
            <person name="Bansal K."/>
            <person name="Eacker S.M."/>
            <person name="Sullivan S."/>
            <person name="Liachko I."/>
            <person name="Cubeta M.A."/>
            <person name="Rollins J.A."/>
            <person name="Ashrafi H."/>
        </authorList>
    </citation>
    <scope>NUCLEOTIDE SEQUENCE</scope>
    <source>
        <strain evidence="3">RL-1</strain>
    </source>
</reference>
<dbReference type="InterPro" id="IPR012816">
    <property type="entry name" value="NADAR"/>
</dbReference>
<dbReference type="Gene3D" id="1.10.357.40">
    <property type="entry name" value="YbiA-like"/>
    <property type="match status" value="1"/>
</dbReference>
<protein>
    <recommendedName>
        <fullName evidence="2">NADAR domain-containing protein</fullName>
    </recommendedName>
</protein>
<dbReference type="EMBL" id="CP063407">
    <property type="protein sequence ID" value="QSZ32514.1"/>
    <property type="molecule type" value="Genomic_DNA"/>
</dbReference>
<keyword evidence="4" id="KW-1185">Reference proteome</keyword>
<dbReference type="CDD" id="cd15457">
    <property type="entry name" value="NADAR"/>
    <property type="match status" value="1"/>
</dbReference>
<organism evidence="3 4">
    <name type="scientific">Monilinia vaccinii-corymbosi</name>
    <dbReference type="NCBI Taxonomy" id="61207"/>
    <lineage>
        <taxon>Eukaryota</taxon>
        <taxon>Fungi</taxon>
        <taxon>Dikarya</taxon>
        <taxon>Ascomycota</taxon>
        <taxon>Pezizomycotina</taxon>
        <taxon>Leotiomycetes</taxon>
        <taxon>Helotiales</taxon>
        <taxon>Sclerotiniaceae</taxon>
        <taxon>Monilinia</taxon>
    </lineage>
</organism>